<dbReference type="RefSeq" id="WP_064009441.1">
    <property type="nucleotide sequence ID" value="NZ_LUUG01000088.1"/>
</dbReference>
<feature type="compositionally biased region" description="Low complexity" evidence="1">
    <location>
        <begin position="185"/>
        <end position="207"/>
    </location>
</feature>
<sequence length="1225" mass="131266">MATLASKLRKKQPQRKTSAPPKPNEEKKQRKPAYLQRKMAVSQPHDPEEQEADQVAKEVSRAKKTGEPPGVKEDKEMISSKPVPSAQRLLRRLNRAAANAAKPEEPQKPVRRAKKPEQEKNNPVAQRSVETEDREKPAQAPGQKALQRKTEAAKPEDEKKAARLFRKPEAAKPEEEQTLQKKLMRAAAQREQQAEQEQQATASAAETNDVEPSVEERIEQTRGRGTPLPDAVLRDMEKQFGQDLSRVVIHNDAHATALCKELNARAFTVGNDIYFAPGEYAPETDQGRELLAHEMTHVVQQSGGIKQKVARKAPAGGSAAASSDPAFEVSEPLEIPPIKSRHALRYQGMSRAGQLQRPKGSVSENRDTKQREQWKGVKPNLNKIPADRRPNAAHGFKLNLNMAGKKREIKADDEETFLDLLRIPTWDGSGKDTSYQVDHIVEHQLGGEDALHNMELLNASHNGSVGSSFRGEIRDAVERTIAKLKPTDPRLKDLGTPGTKPSAQQVLDNRVTKFKAVAAVGGHQRRREEGGSTFWSQDDIKNLAPVLDLLDDSAKERKGTATRFSILSPTGGLAITKISHAAKDVAFKVPAAQKKALSGFNMTNVTLVQGYNKLGANAKVGDLSVELDLGPQIKVTGNSGAFDIPLYKEEDVDFAGKISSESLETLLPKKVDLKGASPVDLSGFSINRGLAATAMLQPTHPLLQGLQVPGQIVNGRLGIFHTFDANSLAKRLPIPGLTVNDATITLGYDGERLSVSGDMQFAVRNFGDGSLAAELDSEGNFGLAGRFRADSRLFDQAELQMAYRSTTGFGISGTLAITSPDKIKGIRSAAITASYNAGNFSATGTVEPNIPGIQQAGLTVAYSEADGLTIGGNLQLSANPAIRSGSIDVTVNKRGDDWKVRATGSAQPAIPGIDSQLTVSYDDGAFTAEFSGAFKRGMLAGTVTVGASNRAVGEDGRPSGDPMPDGALTVFGSGSATIQIASWLQGTAGIRFDPNGEVTVSGEIGIPSNVEIFARKEIDKSLFSIGIDIPIVPGITAEIGGGLNATAGIGPGVIDQLSLGITYNPAHEEDTHVTGKAHLRVPADAGLRLSVRAGIGLGIPGVSVTGGLEIGGTLGIQGAAEAGVAIDWTPAQGLDLTANLSVHAQPAFTFDISGYVRAKALFWEVYSNRWTFASYTFGSNYRFGISLPIHYHEGQPFDISLDDVQFEVPDISPSDILSGLIERIA</sequence>
<dbReference type="Proteomes" id="UP000078090">
    <property type="component" value="Unassembled WGS sequence"/>
</dbReference>
<dbReference type="InterPro" id="IPR025295">
    <property type="entry name" value="eCIS_core_dom"/>
</dbReference>
<accession>A0A177M8I8</accession>
<dbReference type="OrthoDB" id="292792at2"/>
<protein>
    <recommendedName>
        <fullName evidence="2">eCIS core domain-containing protein</fullName>
    </recommendedName>
</protein>
<feature type="region of interest" description="Disordered" evidence="1">
    <location>
        <begin position="302"/>
        <end position="328"/>
    </location>
</feature>
<proteinExistence type="predicted"/>
<dbReference type="AlphaFoldDB" id="A0A177M8I8"/>
<name>A0A177M8I8_METMH</name>
<dbReference type="CDD" id="cd00085">
    <property type="entry name" value="HNHc"/>
    <property type="match status" value="1"/>
</dbReference>
<gene>
    <name evidence="3" type="ORF">A1332_17245</name>
</gene>
<evidence type="ECO:0000313" key="4">
    <source>
        <dbReference type="Proteomes" id="UP000078090"/>
    </source>
</evidence>
<feature type="domain" description="eCIS core" evidence="2">
    <location>
        <begin position="227"/>
        <end position="304"/>
    </location>
</feature>
<evidence type="ECO:0000256" key="1">
    <source>
        <dbReference type="SAM" id="MobiDB-lite"/>
    </source>
</evidence>
<feature type="compositionally biased region" description="Low complexity" evidence="1">
    <location>
        <begin position="313"/>
        <end position="326"/>
    </location>
</feature>
<evidence type="ECO:0000313" key="3">
    <source>
        <dbReference type="EMBL" id="OAI01623.1"/>
    </source>
</evidence>
<reference evidence="3 4" key="1">
    <citation type="submission" date="2016-03" db="EMBL/GenBank/DDBJ databases">
        <authorList>
            <person name="Ploux O."/>
        </authorList>
    </citation>
    <scope>NUCLEOTIDE SEQUENCE [LARGE SCALE GENOMIC DNA]</scope>
    <source>
        <strain evidence="3 4">R-45363</strain>
    </source>
</reference>
<feature type="region of interest" description="Disordered" evidence="1">
    <location>
        <begin position="1"/>
        <end position="229"/>
    </location>
</feature>
<organism evidence="3 4">
    <name type="scientific">Methylomonas methanica</name>
    <dbReference type="NCBI Taxonomy" id="421"/>
    <lineage>
        <taxon>Bacteria</taxon>
        <taxon>Pseudomonadati</taxon>
        <taxon>Pseudomonadota</taxon>
        <taxon>Gammaproteobacteria</taxon>
        <taxon>Methylococcales</taxon>
        <taxon>Methylococcaceae</taxon>
        <taxon>Methylomonas</taxon>
    </lineage>
</organism>
<feature type="region of interest" description="Disordered" evidence="1">
    <location>
        <begin position="349"/>
        <end position="374"/>
    </location>
</feature>
<dbReference type="Pfam" id="PF13699">
    <property type="entry name" value="eCIS_core"/>
    <property type="match status" value="1"/>
</dbReference>
<comment type="caution">
    <text evidence="3">The sequence shown here is derived from an EMBL/GenBank/DDBJ whole genome shotgun (WGS) entry which is preliminary data.</text>
</comment>
<feature type="compositionally biased region" description="Basic and acidic residues" evidence="1">
    <location>
        <begin position="148"/>
        <end position="179"/>
    </location>
</feature>
<dbReference type="InterPro" id="IPR003615">
    <property type="entry name" value="HNH_nuc"/>
</dbReference>
<feature type="compositionally biased region" description="Basic and acidic residues" evidence="1">
    <location>
        <begin position="54"/>
        <end position="78"/>
    </location>
</feature>
<dbReference type="EMBL" id="LUUG01000088">
    <property type="protein sequence ID" value="OAI01623.1"/>
    <property type="molecule type" value="Genomic_DNA"/>
</dbReference>
<feature type="compositionally biased region" description="Basic and acidic residues" evidence="1">
    <location>
        <begin position="364"/>
        <end position="374"/>
    </location>
</feature>
<evidence type="ECO:0000259" key="2">
    <source>
        <dbReference type="Pfam" id="PF13699"/>
    </source>
</evidence>